<feature type="transmembrane region" description="Helical" evidence="1">
    <location>
        <begin position="70"/>
        <end position="87"/>
    </location>
</feature>
<organism evidence="2 3">
    <name type="scientific">Geochorda subterranea</name>
    <dbReference type="NCBI Taxonomy" id="3109564"/>
    <lineage>
        <taxon>Bacteria</taxon>
        <taxon>Bacillati</taxon>
        <taxon>Bacillota</taxon>
        <taxon>Limnochordia</taxon>
        <taxon>Limnochordales</taxon>
        <taxon>Geochordaceae</taxon>
        <taxon>Geochorda</taxon>
    </lineage>
</organism>
<gene>
    <name evidence="2" type="ORF">VLY81_00455</name>
</gene>
<feature type="transmembrane region" description="Helical" evidence="1">
    <location>
        <begin position="119"/>
        <end position="142"/>
    </location>
</feature>
<keyword evidence="1" id="KW-1133">Transmembrane helix</keyword>
<evidence type="ECO:0000313" key="3">
    <source>
        <dbReference type="Proteomes" id="UP001333102"/>
    </source>
</evidence>
<dbReference type="PANTHER" id="PTHR40044">
    <property type="entry name" value="INTEGRAL MEMBRANE PROTEIN-RELATED"/>
    <property type="match status" value="1"/>
</dbReference>
<name>A0ABZ1BQ44_9FIRM</name>
<keyword evidence="1" id="KW-0812">Transmembrane</keyword>
<feature type="transmembrane region" description="Helical" evidence="1">
    <location>
        <begin position="94"/>
        <end position="113"/>
    </location>
</feature>
<keyword evidence="3" id="KW-1185">Reference proteome</keyword>
<protein>
    <submittedName>
        <fullName evidence="2">QueT transporter family protein</fullName>
    </submittedName>
</protein>
<dbReference type="InterPro" id="IPR010387">
    <property type="entry name" value="QueT"/>
</dbReference>
<reference evidence="3" key="1">
    <citation type="submission" date="2023-12" db="EMBL/GenBank/DDBJ databases">
        <title>Novel isolates from deep terrestrial aquifers shed light on the physiology and ecology of the class Limnochordia.</title>
        <authorList>
            <person name="Karnachuk O.V."/>
            <person name="Lukina A.P."/>
            <person name="Avakyan M.R."/>
            <person name="Kadnikov V."/>
            <person name="Begmatov S."/>
            <person name="Beletsky A.V."/>
            <person name="Mardanov A.V."/>
            <person name="Ravin N.V."/>
        </authorList>
    </citation>
    <scope>NUCLEOTIDE SEQUENCE [LARGE SCALE GENOMIC DNA]</scope>
    <source>
        <strain evidence="3">LN</strain>
    </source>
</reference>
<evidence type="ECO:0000256" key="1">
    <source>
        <dbReference type="SAM" id="Phobius"/>
    </source>
</evidence>
<dbReference type="RefSeq" id="WP_324669042.1">
    <property type="nucleotide sequence ID" value="NZ_CP141614.1"/>
</dbReference>
<proteinExistence type="predicted"/>
<evidence type="ECO:0000313" key="2">
    <source>
        <dbReference type="EMBL" id="WRP14676.1"/>
    </source>
</evidence>
<keyword evidence="1" id="KW-0472">Membrane</keyword>
<dbReference type="EMBL" id="CP141614">
    <property type="protein sequence ID" value="WRP14676.1"/>
    <property type="molecule type" value="Genomic_DNA"/>
</dbReference>
<dbReference type="PIRSF" id="PIRSF031501">
    <property type="entry name" value="QueT"/>
    <property type="match status" value="1"/>
</dbReference>
<dbReference type="Proteomes" id="UP001333102">
    <property type="component" value="Chromosome"/>
</dbReference>
<accession>A0ABZ1BQ44</accession>
<dbReference type="PANTHER" id="PTHR40044:SF1">
    <property type="entry name" value="INTEGRAL MEMBRANE PROTEIN"/>
    <property type="match status" value="1"/>
</dbReference>
<dbReference type="Pfam" id="PF06177">
    <property type="entry name" value="QueT"/>
    <property type="match status" value="1"/>
</dbReference>
<sequence>MARAALIAGLYVALTALVLPLSFGVPLGPVVIELRISEALAVLPLRYPESVPALFVGVWLANLMGGLGPWDVWGGSLVTLLAAYLTWRHRRHRLAVLWPVAANGLLVSAYLSVLLGLPYWATAIGITASEALVVLGLGMPLLRLLDRRVPS</sequence>